<evidence type="ECO:0000256" key="1">
    <source>
        <dbReference type="ARBA" id="ARBA00022448"/>
    </source>
</evidence>
<evidence type="ECO:0000259" key="4">
    <source>
        <dbReference type="PROSITE" id="PS50893"/>
    </source>
</evidence>
<dbReference type="Gene3D" id="3.40.50.300">
    <property type="entry name" value="P-loop containing nucleotide triphosphate hydrolases"/>
    <property type="match status" value="1"/>
</dbReference>
<dbReference type="AlphaFoldDB" id="A0A382A0S3"/>
<feature type="non-terminal residue" evidence="5">
    <location>
        <position position="1"/>
    </location>
</feature>
<gene>
    <name evidence="5" type="ORF">METZ01_LOCUS147964</name>
</gene>
<dbReference type="Pfam" id="PF00005">
    <property type="entry name" value="ABC_tran"/>
    <property type="match status" value="1"/>
</dbReference>
<dbReference type="InterPro" id="IPR027417">
    <property type="entry name" value="P-loop_NTPase"/>
</dbReference>
<feature type="domain" description="ABC transporter" evidence="4">
    <location>
        <begin position="1"/>
        <end position="209"/>
    </location>
</feature>
<evidence type="ECO:0000256" key="3">
    <source>
        <dbReference type="ARBA" id="ARBA00022840"/>
    </source>
</evidence>
<keyword evidence="3" id="KW-0067">ATP-binding</keyword>
<dbReference type="SUPFAM" id="SSF52540">
    <property type="entry name" value="P-loop containing nucleoside triphosphate hydrolases"/>
    <property type="match status" value="1"/>
</dbReference>
<dbReference type="GO" id="GO:0005524">
    <property type="term" value="F:ATP binding"/>
    <property type="evidence" value="ECO:0007669"/>
    <property type="project" value="UniProtKB-KW"/>
</dbReference>
<dbReference type="GO" id="GO:0016887">
    <property type="term" value="F:ATP hydrolysis activity"/>
    <property type="evidence" value="ECO:0007669"/>
    <property type="project" value="InterPro"/>
</dbReference>
<reference evidence="5" key="1">
    <citation type="submission" date="2018-05" db="EMBL/GenBank/DDBJ databases">
        <authorList>
            <person name="Lanie J.A."/>
            <person name="Ng W.-L."/>
            <person name="Kazmierczak K.M."/>
            <person name="Andrzejewski T.M."/>
            <person name="Davidsen T.M."/>
            <person name="Wayne K.J."/>
            <person name="Tettelin H."/>
            <person name="Glass J.I."/>
            <person name="Rusch D."/>
            <person name="Podicherti R."/>
            <person name="Tsui H.-C.T."/>
            <person name="Winkler M.E."/>
        </authorList>
    </citation>
    <scope>NUCLEOTIDE SEQUENCE</scope>
</reference>
<keyword evidence="1" id="KW-0813">Transport</keyword>
<dbReference type="PROSITE" id="PS50893">
    <property type="entry name" value="ABC_TRANSPORTER_2"/>
    <property type="match status" value="1"/>
</dbReference>
<sequence length="217" mass="23733">VPAGEFFVILGPNAAGKTTTIKVMAGLMKPTSGSVRICGFDIGTSPIEARRRMAYVPDFPFLYDKLTPAEFFRFTGKLFGMKDAAMEAEAERLAKRFNLGEFLAKPIESLSHGTKQRVAIVSALMHSPEVVVFDEPMVGLDPHHSRVLKDILREQADAGVTVFVSTHQLSVAEEMADRIGIMHQGRLVAVGSHEELQAANRDSTLESIFLSLTDDDA</sequence>
<accession>A0A382A0S3</accession>
<organism evidence="5">
    <name type="scientific">marine metagenome</name>
    <dbReference type="NCBI Taxonomy" id="408172"/>
    <lineage>
        <taxon>unclassified sequences</taxon>
        <taxon>metagenomes</taxon>
        <taxon>ecological metagenomes</taxon>
    </lineage>
</organism>
<dbReference type="CDD" id="cd03230">
    <property type="entry name" value="ABC_DR_subfamily_A"/>
    <property type="match status" value="1"/>
</dbReference>
<protein>
    <recommendedName>
        <fullName evidence="4">ABC transporter domain-containing protein</fullName>
    </recommendedName>
</protein>
<evidence type="ECO:0000256" key="2">
    <source>
        <dbReference type="ARBA" id="ARBA00022741"/>
    </source>
</evidence>
<evidence type="ECO:0000313" key="5">
    <source>
        <dbReference type="EMBL" id="SVA95110.1"/>
    </source>
</evidence>
<dbReference type="InterPro" id="IPR003439">
    <property type="entry name" value="ABC_transporter-like_ATP-bd"/>
</dbReference>
<dbReference type="InterPro" id="IPR003593">
    <property type="entry name" value="AAA+_ATPase"/>
</dbReference>
<dbReference type="PANTHER" id="PTHR42939">
    <property type="entry name" value="ABC TRANSPORTER ATP-BINDING PROTEIN ALBC-RELATED"/>
    <property type="match status" value="1"/>
</dbReference>
<dbReference type="SMART" id="SM00382">
    <property type="entry name" value="AAA"/>
    <property type="match status" value="1"/>
</dbReference>
<dbReference type="EMBL" id="UINC01023442">
    <property type="protein sequence ID" value="SVA95110.1"/>
    <property type="molecule type" value="Genomic_DNA"/>
</dbReference>
<name>A0A382A0S3_9ZZZZ</name>
<dbReference type="PANTHER" id="PTHR42939:SF1">
    <property type="entry name" value="ABC TRANSPORTER ATP-BINDING PROTEIN ALBC-RELATED"/>
    <property type="match status" value="1"/>
</dbReference>
<dbReference type="InterPro" id="IPR051782">
    <property type="entry name" value="ABC_Transporter_VariousFunc"/>
</dbReference>
<keyword evidence="2" id="KW-0547">Nucleotide-binding</keyword>
<proteinExistence type="predicted"/>